<dbReference type="Pfam" id="PF02673">
    <property type="entry name" value="BacA"/>
    <property type="match status" value="1"/>
</dbReference>
<dbReference type="HAMAP" id="MF_01006">
    <property type="entry name" value="Undec_diphosphatase"/>
    <property type="match status" value="1"/>
</dbReference>
<dbReference type="EC" id="3.6.1.27" evidence="3"/>
<dbReference type="PANTHER" id="PTHR30622">
    <property type="entry name" value="UNDECAPRENYL-DIPHOSPHATASE"/>
    <property type="match status" value="1"/>
</dbReference>
<evidence type="ECO:0000313" key="13">
    <source>
        <dbReference type="EMBL" id="SVA14495.1"/>
    </source>
</evidence>
<keyword evidence="9 12" id="KW-0472">Membrane</keyword>
<feature type="transmembrane region" description="Helical" evidence="12">
    <location>
        <begin position="108"/>
        <end position="128"/>
    </location>
</feature>
<feature type="transmembrane region" description="Helical" evidence="12">
    <location>
        <begin position="234"/>
        <end position="250"/>
    </location>
</feature>
<dbReference type="InterPro" id="IPR003824">
    <property type="entry name" value="UppP"/>
</dbReference>
<reference evidence="13" key="1">
    <citation type="submission" date="2018-05" db="EMBL/GenBank/DDBJ databases">
        <authorList>
            <person name="Lanie J.A."/>
            <person name="Ng W.-L."/>
            <person name="Kazmierczak K.M."/>
            <person name="Andrzejewski T.M."/>
            <person name="Davidsen T.M."/>
            <person name="Wayne K.J."/>
            <person name="Tettelin H."/>
            <person name="Glass J.I."/>
            <person name="Rusch D."/>
            <person name="Podicherti R."/>
            <person name="Tsui H.-C.T."/>
            <person name="Winkler M.E."/>
        </authorList>
    </citation>
    <scope>NUCLEOTIDE SEQUENCE</scope>
</reference>
<dbReference type="AlphaFoldDB" id="A0A381TEE0"/>
<feature type="transmembrane region" description="Helical" evidence="12">
    <location>
        <begin position="174"/>
        <end position="195"/>
    </location>
</feature>
<keyword evidence="5" id="KW-1003">Cell membrane</keyword>
<keyword evidence="6 12" id="KW-0812">Transmembrane</keyword>
<comment type="similarity">
    <text evidence="2">Belongs to the UppP family.</text>
</comment>
<feature type="transmembrane region" description="Helical" evidence="12">
    <location>
        <begin position="202"/>
        <end position="222"/>
    </location>
</feature>
<evidence type="ECO:0000256" key="10">
    <source>
        <dbReference type="ARBA" id="ARBA00032707"/>
    </source>
</evidence>
<dbReference type="EMBL" id="UINC01004460">
    <property type="protein sequence ID" value="SVA14495.1"/>
    <property type="molecule type" value="Genomic_DNA"/>
</dbReference>
<protein>
    <recommendedName>
        <fullName evidence="4">Undecaprenyl-diphosphatase</fullName>
        <ecNumber evidence="3">3.6.1.27</ecNumber>
    </recommendedName>
    <alternativeName>
        <fullName evidence="10">Undecaprenyl pyrophosphate phosphatase</fullName>
    </alternativeName>
</protein>
<gene>
    <name evidence="13" type="ORF">METZ01_LOCUS67349</name>
</gene>
<evidence type="ECO:0000256" key="7">
    <source>
        <dbReference type="ARBA" id="ARBA00022801"/>
    </source>
</evidence>
<dbReference type="GO" id="GO:0050380">
    <property type="term" value="F:undecaprenyl-diphosphatase activity"/>
    <property type="evidence" value="ECO:0007669"/>
    <property type="project" value="UniProtKB-EC"/>
</dbReference>
<dbReference type="GO" id="GO:0005886">
    <property type="term" value="C:plasma membrane"/>
    <property type="evidence" value="ECO:0007669"/>
    <property type="project" value="UniProtKB-SubCell"/>
</dbReference>
<organism evidence="13">
    <name type="scientific">marine metagenome</name>
    <dbReference type="NCBI Taxonomy" id="408172"/>
    <lineage>
        <taxon>unclassified sequences</taxon>
        <taxon>metagenomes</taxon>
        <taxon>ecological metagenomes</taxon>
    </lineage>
</organism>
<accession>A0A381TEE0</accession>
<proteinExistence type="inferred from homology"/>
<keyword evidence="8 12" id="KW-1133">Transmembrane helix</keyword>
<comment type="subcellular location">
    <subcellularLocation>
        <location evidence="1">Cell membrane</location>
        <topology evidence="1">Multi-pass membrane protein</topology>
    </subcellularLocation>
</comment>
<evidence type="ECO:0000256" key="2">
    <source>
        <dbReference type="ARBA" id="ARBA00010621"/>
    </source>
</evidence>
<sequence length="251" mass="26908">MDFLDALILGILQGITEFLPVSSSGHLVLGQKLLGINVPGNAFEVILHIGTLMSILVVFWPDIHRLLSDIKDYNTRTYIFTLLLGTTPAIIVGLSLKDQIALMFDNAHSVALALIVTGIILISSKWFLNKKSDLTLVKGFSIGLAQALAIIPGISRSGATICTGLMMGLSAEEAARFSFLLAIPAIAGAGILTAMDIDKISLGMDVMAVGLLSSFLVGWAALKWLLNLLKTGKFHWFGVYCLLLGIIAAWI</sequence>
<name>A0A381TEE0_9ZZZZ</name>
<evidence type="ECO:0000256" key="11">
    <source>
        <dbReference type="ARBA" id="ARBA00047594"/>
    </source>
</evidence>
<evidence type="ECO:0000256" key="4">
    <source>
        <dbReference type="ARBA" id="ARBA00021581"/>
    </source>
</evidence>
<feature type="transmembrane region" description="Helical" evidence="12">
    <location>
        <begin position="75"/>
        <end position="96"/>
    </location>
</feature>
<evidence type="ECO:0000256" key="8">
    <source>
        <dbReference type="ARBA" id="ARBA00022989"/>
    </source>
</evidence>
<keyword evidence="7" id="KW-0378">Hydrolase</keyword>
<evidence type="ECO:0000256" key="3">
    <source>
        <dbReference type="ARBA" id="ARBA00012374"/>
    </source>
</evidence>
<evidence type="ECO:0000256" key="6">
    <source>
        <dbReference type="ARBA" id="ARBA00022692"/>
    </source>
</evidence>
<feature type="transmembrane region" description="Helical" evidence="12">
    <location>
        <begin position="46"/>
        <end position="63"/>
    </location>
</feature>
<comment type="catalytic activity">
    <reaction evidence="11">
        <text>di-trans,octa-cis-undecaprenyl diphosphate + H2O = di-trans,octa-cis-undecaprenyl phosphate + phosphate + H(+)</text>
        <dbReference type="Rhea" id="RHEA:28094"/>
        <dbReference type="ChEBI" id="CHEBI:15377"/>
        <dbReference type="ChEBI" id="CHEBI:15378"/>
        <dbReference type="ChEBI" id="CHEBI:43474"/>
        <dbReference type="ChEBI" id="CHEBI:58405"/>
        <dbReference type="ChEBI" id="CHEBI:60392"/>
        <dbReference type="EC" id="3.6.1.27"/>
    </reaction>
</comment>
<dbReference type="PANTHER" id="PTHR30622:SF4">
    <property type="entry name" value="UNDECAPRENYL-DIPHOSPHATASE"/>
    <property type="match status" value="1"/>
</dbReference>
<evidence type="ECO:0000256" key="12">
    <source>
        <dbReference type="SAM" id="Phobius"/>
    </source>
</evidence>
<evidence type="ECO:0000256" key="9">
    <source>
        <dbReference type="ARBA" id="ARBA00023136"/>
    </source>
</evidence>
<evidence type="ECO:0000256" key="1">
    <source>
        <dbReference type="ARBA" id="ARBA00004651"/>
    </source>
</evidence>
<evidence type="ECO:0000256" key="5">
    <source>
        <dbReference type="ARBA" id="ARBA00022475"/>
    </source>
</evidence>